<evidence type="ECO:0000313" key="2">
    <source>
        <dbReference type="Proteomes" id="UP000464465"/>
    </source>
</evidence>
<organism evidence="1 2">
    <name type="scientific">Salmonella phage vB_SenM_SB18</name>
    <dbReference type="NCBI Taxonomy" id="2698415"/>
    <lineage>
        <taxon>Viruses</taxon>
        <taxon>Duplodnaviria</taxon>
        <taxon>Heunggongvirae</taxon>
        <taxon>Uroviricota</taxon>
        <taxon>Caudoviricetes</taxon>
        <taxon>Andersonviridae</taxon>
        <taxon>Ounavirinae</taxon>
        <taxon>Kolesnikvirus</taxon>
        <taxon>Kolesnikvirus Ea214</taxon>
    </lineage>
</organism>
<proteinExistence type="predicted"/>
<accession>A0A6B9RGH2</accession>
<name>A0A6B9RGH2_9CAUD</name>
<protein>
    <submittedName>
        <fullName evidence="1">Uncharacterized protein</fullName>
    </submittedName>
</protein>
<evidence type="ECO:0000313" key="1">
    <source>
        <dbReference type="EMBL" id="QHI00572.1"/>
    </source>
</evidence>
<reference evidence="1 2" key="1">
    <citation type="submission" date="2019-04" db="EMBL/GenBank/DDBJ databases">
        <title>Whole genome sequence analysis of broad host range Salmonella enterica bacteriophages.</title>
        <authorList>
            <person name="Bhandare S.G."/>
            <person name="Colavecchio A."/>
            <person name="Emond-Rheault J.-G."/>
            <person name="Hamel J."/>
            <person name="Kukavica-Ibrulj I."/>
            <person name="Boyle B."/>
            <person name="Levesque R.C."/>
            <person name="Goodridge L."/>
        </authorList>
    </citation>
    <scope>NUCLEOTIDE SEQUENCE [LARGE SCALE GENOMIC DNA]</scope>
</reference>
<sequence length="77" mass="8804">MLHHQSGMVCLEGGIEITLPKLQEIYLDWINNFLTVERFAEYYALTVEEANVIIQAGHKIQGPYAQMLKDLQSLVLN</sequence>
<dbReference type="EMBL" id="MK759884">
    <property type="protein sequence ID" value="QHI00572.1"/>
    <property type="molecule type" value="Genomic_DNA"/>
</dbReference>
<dbReference type="Proteomes" id="UP000464465">
    <property type="component" value="Segment"/>
</dbReference>